<evidence type="ECO:0000313" key="1">
    <source>
        <dbReference type="EMBL" id="MFG6432496.1"/>
    </source>
</evidence>
<sequence length="74" mass="8796">MIYLMDFDPKHRRLHRMQVFDDLQRPLAQDERLKWELLYLQAGEQREVVLLAAADEATLRHTHARYFSTALVAS</sequence>
<dbReference type="Proteomes" id="UP001606210">
    <property type="component" value="Unassembled WGS sequence"/>
</dbReference>
<dbReference type="RefSeq" id="WP_394482399.1">
    <property type="nucleotide sequence ID" value="NZ_JBIGHV010000008.1"/>
</dbReference>
<gene>
    <name evidence="1" type="ORF">ACG00Y_21435</name>
</gene>
<organism evidence="1 2">
    <name type="scientific">Pelomonas parva</name>
    <dbReference type="NCBI Taxonomy" id="3299032"/>
    <lineage>
        <taxon>Bacteria</taxon>
        <taxon>Pseudomonadati</taxon>
        <taxon>Pseudomonadota</taxon>
        <taxon>Betaproteobacteria</taxon>
        <taxon>Burkholderiales</taxon>
        <taxon>Sphaerotilaceae</taxon>
        <taxon>Roseateles</taxon>
    </lineage>
</organism>
<reference evidence="1 2" key="1">
    <citation type="submission" date="2024-08" db="EMBL/GenBank/DDBJ databases">
        <authorList>
            <person name="Lu H."/>
        </authorList>
    </citation>
    <scope>NUCLEOTIDE SEQUENCE [LARGE SCALE GENOMIC DNA]</scope>
    <source>
        <strain evidence="1 2">LYH14W</strain>
    </source>
</reference>
<dbReference type="EMBL" id="JBIGHV010000008">
    <property type="protein sequence ID" value="MFG6432496.1"/>
    <property type="molecule type" value="Genomic_DNA"/>
</dbReference>
<accession>A0ABW7F9C8</accession>
<evidence type="ECO:0000313" key="2">
    <source>
        <dbReference type="Proteomes" id="UP001606210"/>
    </source>
</evidence>
<protein>
    <submittedName>
        <fullName evidence="1">Uncharacterized protein</fullName>
    </submittedName>
</protein>
<name>A0ABW7F9C8_9BURK</name>
<comment type="caution">
    <text evidence="1">The sequence shown here is derived from an EMBL/GenBank/DDBJ whole genome shotgun (WGS) entry which is preliminary data.</text>
</comment>
<proteinExistence type="predicted"/>
<keyword evidence="2" id="KW-1185">Reference proteome</keyword>